<evidence type="ECO:0000313" key="5">
    <source>
        <dbReference type="EMBL" id="CEA01494.1"/>
    </source>
</evidence>
<dbReference type="RefSeq" id="WP_044498118.1">
    <property type="nucleotide sequence ID" value="NZ_LK391969.1"/>
</dbReference>
<sequence length="343" mass="38087">MPSRVRNRLLIFLLLVLLVAAALLANWWLVGRHYETTDNAYVHGDITRVSSQLAAQVTEVLVTDNQTVETGDLLVRLDPRDFDNALAQARANLATREAEHQQARAQLRRQDSLIEAARAAVDARQAEQRRIELDIKRILPLRKSGYASEEQVSNFRAQLDVAKAQLRGAEAELQTQILSKETLGADIDRLAALIQAAQSEVQRAELDLSRSEIRAPVPGRVGQRSVRIGQNVQPGDHLLAIVPGQDLWVQANFKETQIKRMRKGQQVTLTFDAFGGQPMVGRIDSLFPASGAQFSLLPPDNATGNFTKVVQRIPVKITVDQQHPLSRTIRPGMSVSVKVDLRD</sequence>
<evidence type="ECO:0000256" key="2">
    <source>
        <dbReference type="SAM" id="Coils"/>
    </source>
</evidence>
<reference evidence="5" key="1">
    <citation type="submission" date="2014-07" db="EMBL/GenBank/DDBJ databases">
        <authorList>
            <person name="Urmite Genomes Urmite Genomes"/>
        </authorList>
    </citation>
    <scope>NUCLEOTIDE SEQUENCE</scope>
    <source>
        <strain evidence="5">12M76_air</strain>
    </source>
</reference>
<dbReference type="Gene3D" id="1.10.287.470">
    <property type="entry name" value="Helix hairpin bin"/>
    <property type="match status" value="2"/>
</dbReference>
<dbReference type="PRINTS" id="PR01490">
    <property type="entry name" value="RTXTOXIND"/>
</dbReference>
<dbReference type="InterPro" id="IPR058625">
    <property type="entry name" value="MdtA-like_BSH"/>
</dbReference>
<name>A0A078M5H8_9PSED</name>
<feature type="domain" description="CusB-like beta-barrel" evidence="4">
    <location>
        <begin position="247"/>
        <end position="289"/>
    </location>
</feature>
<dbReference type="InterPro" id="IPR050739">
    <property type="entry name" value="MFP"/>
</dbReference>
<dbReference type="PANTHER" id="PTHR30386">
    <property type="entry name" value="MEMBRANE FUSION SUBUNIT OF EMRAB-TOLC MULTIDRUG EFFLUX PUMP"/>
    <property type="match status" value="1"/>
</dbReference>
<keyword evidence="2" id="KW-0175">Coiled coil</keyword>
<evidence type="ECO:0000259" key="4">
    <source>
        <dbReference type="Pfam" id="PF25954"/>
    </source>
</evidence>
<dbReference type="Pfam" id="PF25917">
    <property type="entry name" value="BSH_RND"/>
    <property type="match status" value="1"/>
</dbReference>
<dbReference type="InterPro" id="IPR058792">
    <property type="entry name" value="Beta-barrel_RND_2"/>
</dbReference>
<accession>A0A078M5H8</accession>
<dbReference type="OrthoDB" id="9811754at2"/>
<gene>
    <name evidence="5" type="ORF">BN1049_00434</name>
</gene>
<evidence type="ECO:0000259" key="3">
    <source>
        <dbReference type="Pfam" id="PF25917"/>
    </source>
</evidence>
<feature type="domain" description="Multidrug resistance protein MdtA-like barrel-sandwich hybrid" evidence="3">
    <location>
        <begin position="48"/>
        <end position="242"/>
    </location>
</feature>
<dbReference type="EMBL" id="LK391969">
    <property type="protein sequence ID" value="CEF25528.1"/>
    <property type="molecule type" value="Genomic_DNA"/>
</dbReference>
<proteinExistence type="inferred from homology"/>
<dbReference type="PANTHER" id="PTHR30386:SF24">
    <property type="entry name" value="MULTIDRUG RESISTANCE EFFLUX PUMP"/>
    <property type="match status" value="1"/>
</dbReference>
<feature type="coiled-coil region" evidence="2">
    <location>
        <begin position="152"/>
        <end position="214"/>
    </location>
</feature>
<dbReference type="AlphaFoldDB" id="A0A078M5H8"/>
<dbReference type="SUPFAM" id="SSF111369">
    <property type="entry name" value="HlyD-like secretion proteins"/>
    <property type="match status" value="2"/>
</dbReference>
<protein>
    <submittedName>
        <fullName evidence="5">Putative secretion protein</fullName>
    </submittedName>
</protein>
<dbReference type="PATRIC" id="fig|1461581.3.peg.427"/>
<evidence type="ECO:0000256" key="1">
    <source>
        <dbReference type="ARBA" id="ARBA00009477"/>
    </source>
</evidence>
<dbReference type="Gene3D" id="2.40.30.170">
    <property type="match status" value="1"/>
</dbReference>
<dbReference type="Gene3D" id="2.40.50.100">
    <property type="match status" value="1"/>
</dbReference>
<dbReference type="Pfam" id="PF25954">
    <property type="entry name" value="Beta-barrel_RND_2"/>
    <property type="match status" value="1"/>
</dbReference>
<comment type="similarity">
    <text evidence="1">Belongs to the membrane fusion protein (MFP) (TC 8.A.1) family.</text>
</comment>
<dbReference type="GO" id="GO:0055085">
    <property type="term" value="P:transmembrane transport"/>
    <property type="evidence" value="ECO:0007669"/>
    <property type="project" value="InterPro"/>
</dbReference>
<dbReference type="EMBL" id="LM997413">
    <property type="protein sequence ID" value="CEA01494.1"/>
    <property type="molecule type" value="Genomic_DNA"/>
</dbReference>
<organism evidence="5">
    <name type="scientific">Pseudomonas saudimassiliensis</name>
    <dbReference type="NCBI Taxonomy" id="1461581"/>
    <lineage>
        <taxon>Bacteria</taxon>
        <taxon>Pseudomonadati</taxon>
        <taxon>Pseudomonadota</taxon>
        <taxon>Gammaproteobacteria</taxon>
        <taxon>Pseudomonadales</taxon>
        <taxon>Pseudomonadaceae</taxon>
        <taxon>Pseudomonas</taxon>
    </lineage>
</organism>